<dbReference type="CDD" id="cd18809">
    <property type="entry name" value="SF1_C_RecD"/>
    <property type="match status" value="1"/>
</dbReference>
<evidence type="ECO:0000256" key="1">
    <source>
        <dbReference type="SAM" id="MobiDB-lite"/>
    </source>
</evidence>
<gene>
    <name evidence="3" type="ORF">L1785_18730</name>
</gene>
<accession>A0AA41U908</accession>
<dbReference type="InterPro" id="IPR014862">
    <property type="entry name" value="TrwC"/>
</dbReference>
<dbReference type="InterPro" id="IPR003593">
    <property type="entry name" value="AAA+_ATPase"/>
</dbReference>
<organism evidence="3 4">
    <name type="scientific">Antribacter soli</name>
    <dbReference type="NCBI Taxonomy" id="2910976"/>
    <lineage>
        <taxon>Bacteria</taxon>
        <taxon>Bacillati</taxon>
        <taxon>Actinomycetota</taxon>
        <taxon>Actinomycetes</taxon>
        <taxon>Micrococcales</taxon>
        <taxon>Promicromonosporaceae</taxon>
        <taxon>Antribacter</taxon>
    </lineage>
</organism>
<keyword evidence="4" id="KW-1185">Reference proteome</keyword>
<dbReference type="AlphaFoldDB" id="A0AA41U908"/>
<protein>
    <submittedName>
        <fullName evidence="3">Relaxase domain-containing protein</fullName>
    </submittedName>
</protein>
<reference evidence="3" key="1">
    <citation type="submission" date="2022-01" db="EMBL/GenBank/DDBJ databases">
        <title>Antribacter sp. nov., isolated from Guizhou of China.</title>
        <authorList>
            <person name="Chengliang C."/>
            <person name="Ya Z."/>
        </authorList>
    </citation>
    <scope>NUCLEOTIDE SEQUENCE</scope>
    <source>
        <strain evidence="3">KLBMP 9083</strain>
    </source>
</reference>
<dbReference type="EMBL" id="JAKGSG010000053">
    <property type="protein sequence ID" value="MCF4123015.1"/>
    <property type="molecule type" value="Genomic_DNA"/>
</dbReference>
<name>A0AA41U908_9MICO</name>
<feature type="domain" description="AAA+ ATPase" evidence="2">
    <location>
        <begin position="544"/>
        <end position="676"/>
    </location>
</feature>
<dbReference type="Proteomes" id="UP001165405">
    <property type="component" value="Unassembled WGS sequence"/>
</dbReference>
<comment type="caution">
    <text evidence="3">The sequence shown here is derived from an EMBL/GenBank/DDBJ whole genome shotgun (WGS) entry which is preliminary data.</text>
</comment>
<sequence length="1097" mass="118126">MTMSIRKVSAGHGYAYLLRSVARGDGDRAAPDRVTRYYLEAGTPPGFWLGSAVADLARGGFALQEGDLVTEEQLKRLVGAGRNPLNGSPLGRDYAEYKPAVQRIAERIADLDPNLSEVERACAVAVIESEEYRAGDKHAVAGFDLTFSVPKSVSVLWAMADANTQARIVEAHHAAVRETLDLLERHVGATRRGVQGIEQADISGLIVAAFDHWDSRSNDPQLHTHAVVSNRVRTIVDGVWRTLDAQPLFAATVALSAHYDALLRDRLTATFGVGWELRGRGADRTLQWEIAGISEDLIEEFSSRSAQINACTDELIDDYVASHGRRPTRTMIGRLRARATLATRPEKVLHSLHDLTNAWRRRAATLVPDGDPVGLARRLTTQGAAPVFRADDAPAEAVEKAAAQTLAVVSDKKSVWTHWNLWAEASRQTLGWRFATAHDREGVTARIVDLAEAGSIPLTPDELAPTPPVLQRENGTSRLRPRHHRVFTSVEVWDAEQRLLDLADDLRAPAVSLNEIAAAVGRPDRGRDLTAEQARAVAAVARSRRTVDLLVGPAGAGKTTTMRALVRAWTGAHGRQSVIGLAPSAAAAKVLGHDIRLRAETTAKLLHETAQGPIRLSRGQLVIVDEATLAGTRTLTAIADATHAAGAKLLLVGDPAQLQAVDAGGAFRMLVHARPDAPTLTDIHRFVHMWEKEASKSLRAGLPEAVAAYDDHGRIHEGAHDEALDAAYTAWALDLEGGRASVLIADAAATVADLNRRARADRILAGLVDPRRAVALAHGPEASPGDIVITRRNARGLVTLRGGFVRNGDRWQITGVRRDGAVEARRLKSTAGRVRLGSAVVLPARYVVDHLDLGYAVTAHRAQGLTVDTGHVVVTAKTARENLYVALTRGRYANHAYVATDLPDDDHTPPAEAATARAILYRVLARTGAELSAHETLREEREKWASRERLITEYEHLADHAQRPRWTRLILGALTGAGRLTEDEAATAITSDAFGPLCRELRRAEAHGHDVERALPAVAAHGTLLGADDVCAVLKHRLARATSNPVPGRVRILPGGIPQAAGPMPDDERAALDARAGSLGPLPGPPARTTTTTGPCL</sequence>
<dbReference type="Gene3D" id="2.30.30.940">
    <property type="match status" value="1"/>
</dbReference>
<feature type="region of interest" description="Disordered" evidence="1">
    <location>
        <begin position="458"/>
        <end position="477"/>
    </location>
</feature>
<dbReference type="Gene3D" id="3.40.50.300">
    <property type="entry name" value="P-loop containing nucleotide triphosphate hydrolases"/>
    <property type="match status" value="2"/>
</dbReference>
<dbReference type="NCBIfam" id="NF041492">
    <property type="entry name" value="MobF"/>
    <property type="match status" value="1"/>
</dbReference>
<feature type="region of interest" description="Disordered" evidence="1">
    <location>
        <begin position="1075"/>
        <end position="1097"/>
    </location>
</feature>
<dbReference type="SUPFAM" id="SSF55464">
    <property type="entry name" value="Origin of replication-binding domain, RBD-like"/>
    <property type="match status" value="1"/>
</dbReference>
<evidence type="ECO:0000259" key="2">
    <source>
        <dbReference type="SMART" id="SM00382"/>
    </source>
</evidence>
<dbReference type="SMART" id="SM00382">
    <property type="entry name" value="AAA"/>
    <property type="match status" value="1"/>
</dbReference>
<dbReference type="InterPro" id="IPR027417">
    <property type="entry name" value="P-loop_NTPase"/>
</dbReference>
<feature type="compositionally biased region" description="Low complexity" evidence="1">
    <location>
        <begin position="1087"/>
        <end position="1097"/>
    </location>
</feature>
<dbReference type="SUPFAM" id="SSF52540">
    <property type="entry name" value="P-loop containing nucleoside triphosphate hydrolases"/>
    <property type="match status" value="2"/>
</dbReference>
<evidence type="ECO:0000313" key="3">
    <source>
        <dbReference type="EMBL" id="MCF4123015.1"/>
    </source>
</evidence>
<dbReference type="Pfam" id="PF08751">
    <property type="entry name" value="TrwC"/>
    <property type="match status" value="1"/>
</dbReference>
<dbReference type="RefSeq" id="WP_236090820.1">
    <property type="nucleotide sequence ID" value="NZ_JAKGSG010000053.1"/>
</dbReference>
<evidence type="ECO:0000313" key="4">
    <source>
        <dbReference type="Proteomes" id="UP001165405"/>
    </source>
</evidence>
<proteinExistence type="predicted"/>
<dbReference type="Pfam" id="PF13604">
    <property type="entry name" value="AAA_30"/>
    <property type="match status" value="1"/>
</dbReference>